<feature type="signal peptide" evidence="2">
    <location>
        <begin position="1"/>
        <end position="26"/>
    </location>
</feature>
<dbReference type="Proteomes" id="UP000239297">
    <property type="component" value="Unassembled WGS sequence"/>
</dbReference>
<sequence>MSRVLFRPVLTGSLLLALTACGGPSAAEPAPTVGAPEAAVASSSAPADPGGYSSEDLAEILGTISTHDGTPLTVVPADQVTAALGQASQLMDGVTITPAECNVLPQDFSTLVEDAELAIGVAPAPDGLSSVSVSLAVADGAEDRLTENAEKELALVATCSTYTIEMQGVTVEGTMESVETTMEDATSFAVRSTVELPDGQQQDSTTVTVARGDLTVAATSQATGSPGASPAVLEQLAGRVLEAAGEG</sequence>
<organism evidence="3 4">
    <name type="scientific">Arthrobacter pityocampae</name>
    <dbReference type="NCBI Taxonomy" id="547334"/>
    <lineage>
        <taxon>Bacteria</taxon>
        <taxon>Bacillati</taxon>
        <taxon>Actinomycetota</taxon>
        <taxon>Actinomycetes</taxon>
        <taxon>Micrococcales</taxon>
        <taxon>Micrococcaceae</taxon>
        <taxon>Arthrobacter</taxon>
    </lineage>
</organism>
<name>A0A2S5IW45_9MICC</name>
<evidence type="ECO:0000313" key="4">
    <source>
        <dbReference type="Proteomes" id="UP000239297"/>
    </source>
</evidence>
<protein>
    <recommendedName>
        <fullName evidence="5">DUF5642 domain-containing protein</fullName>
    </recommendedName>
</protein>
<feature type="chain" id="PRO_5038664640" description="DUF5642 domain-containing protein" evidence="2">
    <location>
        <begin position="27"/>
        <end position="247"/>
    </location>
</feature>
<dbReference type="OrthoDB" id="4948455at2"/>
<feature type="region of interest" description="Disordered" evidence="1">
    <location>
        <begin position="26"/>
        <end position="52"/>
    </location>
</feature>
<proteinExistence type="predicted"/>
<accession>A0A2S5IW45</accession>
<keyword evidence="4" id="KW-1185">Reference proteome</keyword>
<dbReference type="PROSITE" id="PS51257">
    <property type="entry name" value="PROKAR_LIPOPROTEIN"/>
    <property type="match status" value="1"/>
</dbReference>
<evidence type="ECO:0008006" key="5">
    <source>
        <dbReference type="Google" id="ProtNLM"/>
    </source>
</evidence>
<evidence type="ECO:0000256" key="2">
    <source>
        <dbReference type="SAM" id="SignalP"/>
    </source>
</evidence>
<dbReference type="RefSeq" id="WP_104122185.1">
    <property type="nucleotide sequence ID" value="NZ_PRKW01000005.1"/>
</dbReference>
<reference evidence="3 4" key="1">
    <citation type="journal article" date="2014" name="Int. J. Syst. Evol. Microbiol.">
        <title>Arthrobacter pityocampae sp. nov., isolated from Thaumetopoea pityocampa (Lep., Thaumetopoeidae).</title>
        <authorList>
            <person name="Ince I.A."/>
            <person name="Demirbag Z."/>
            <person name="Kati H."/>
        </authorList>
    </citation>
    <scope>NUCLEOTIDE SEQUENCE [LARGE SCALE GENOMIC DNA]</scope>
    <source>
        <strain evidence="3 4">Tp2</strain>
    </source>
</reference>
<dbReference type="AlphaFoldDB" id="A0A2S5IW45"/>
<comment type="caution">
    <text evidence="3">The sequence shown here is derived from an EMBL/GenBank/DDBJ whole genome shotgun (WGS) entry which is preliminary data.</text>
</comment>
<evidence type="ECO:0000313" key="3">
    <source>
        <dbReference type="EMBL" id="PPB48783.1"/>
    </source>
</evidence>
<keyword evidence="2" id="KW-0732">Signal</keyword>
<evidence type="ECO:0000256" key="1">
    <source>
        <dbReference type="SAM" id="MobiDB-lite"/>
    </source>
</evidence>
<dbReference type="EMBL" id="PRKW01000005">
    <property type="protein sequence ID" value="PPB48783.1"/>
    <property type="molecule type" value="Genomic_DNA"/>
</dbReference>
<feature type="compositionally biased region" description="Low complexity" evidence="1">
    <location>
        <begin position="34"/>
        <end position="52"/>
    </location>
</feature>
<gene>
    <name evidence="3" type="ORF">C4K88_13820</name>
</gene>